<dbReference type="InterPro" id="IPR019658">
    <property type="entry name" value="DUF2515"/>
</dbReference>
<dbReference type="RefSeq" id="WP_055739695.1">
    <property type="nucleotide sequence ID" value="NZ_JAAIWL010000001.1"/>
</dbReference>
<protein>
    <recommendedName>
        <fullName evidence="3">DUF2515 domain-containing protein</fullName>
    </recommendedName>
</protein>
<accession>A0A0Q3TK79</accession>
<name>A0A0Q3TK79_9BACI</name>
<evidence type="ECO:0000313" key="1">
    <source>
        <dbReference type="EMBL" id="KQL53953.1"/>
    </source>
</evidence>
<dbReference type="EMBL" id="LJJC01000004">
    <property type="protein sequence ID" value="KQL53953.1"/>
    <property type="molecule type" value="Genomic_DNA"/>
</dbReference>
<sequence>MKLLHQKKQQLSEPLINIKRELKKKGKLSFVNELTNGESSLIQQIRQQTSSLNINNVTRTKAYLEFYNRHPEVHWAFLGHMVSRNGGWNMTDLKGGLLTRLLSKKEAASFFAFLERGNWLIFQDVFPQFLLYEESLKRNQNLFYLLRHLNVSLFMEVIWNYFWVQHDTYILTVAQIINEQSYLELRVMKNPIYKKEIFSSLEFKLQDLLSMNHILFPYFFHQQIKLVGKTLHHFESLHERILLGKRLYSILFSNQNRLNMLTKWATTTPHTGSRKDYWPHIFNDVDEGLPGSIFKPKLKSCQLLPGATKIYSPKLEFAWKNVEHGPAEKIDWYKDWRIIYYLIENDEKAEDKIEEEYCKTLERLELAANTKKAISHFY</sequence>
<proteinExistence type="predicted"/>
<dbReference type="Pfam" id="PF10720">
    <property type="entry name" value="DUF2515"/>
    <property type="match status" value="1"/>
</dbReference>
<keyword evidence="2" id="KW-1185">Reference proteome</keyword>
<dbReference type="Proteomes" id="UP000051888">
    <property type="component" value="Unassembled WGS sequence"/>
</dbReference>
<dbReference type="AlphaFoldDB" id="A0A0Q3TK79"/>
<reference evidence="1 2" key="1">
    <citation type="submission" date="2015-09" db="EMBL/GenBank/DDBJ databases">
        <title>Genome sequencing project for genomic taxonomy and phylogenomics of Bacillus-like bacteria.</title>
        <authorList>
            <person name="Liu B."/>
            <person name="Wang J."/>
            <person name="Zhu Y."/>
            <person name="Liu G."/>
            <person name="Chen Q."/>
            <person name="Chen Z."/>
            <person name="Lan J."/>
            <person name="Che J."/>
            <person name="Ge C."/>
            <person name="Shi H."/>
            <person name="Pan Z."/>
            <person name="Liu X."/>
        </authorList>
    </citation>
    <scope>NUCLEOTIDE SEQUENCE [LARGE SCALE GENOMIC DNA]</scope>
    <source>
        <strain evidence="1 2">LMG 18435</strain>
    </source>
</reference>
<dbReference type="PATRIC" id="fig|157838.3.peg.2395"/>
<evidence type="ECO:0008006" key="3">
    <source>
        <dbReference type="Google" id="ProtNLM"/>
    </source>
</evidence>
<comment type="caution">
    <text evidence="1">The sequence shown here is derived from an EMBL/GenBank/DDBJ whole genome shotgun (WGS) entry which is preliminary data.</text>
</comment>
<organism evidence="1 2">
    <name type="scientific">Heyndrickxia shackletonii</name>
    <dbReference type="NCBI Taxonomy" id="157838"/>
    <lineage>
        <taxon>Bacteria</taxon>
        <taxon>Bacillati</taxon>
        <taxon>Bacillota</taxon>
        <taxon>Bacilli</taxon>
        <taxon>Bacillales</taxon>
        <taxon>Bacillaceae</taxon>
        <taxon>Heyndrickxia</taxon>
    </lineage>
</organism>
<gene>
    <name evidence="1" type="ORF">AN964_10885</name>
</gene>
<dbReference type="OrthoDB" id="2690514at2"/>
<evidence type="ECO:0000313" key="2">
    <source>
        <dbReference type="Proteomes" id="UP000051888"/>
    </source>
</evidence>
<dbReference type="STRING" id="157838.AN964_10885"/>